<feature type="domain" description="RagB/SusD" evidence="6">
    <location>
        <begin position="338"/>
        <end position="515"/>
    </location>
</feature>
<dbReference type="Pfam" id="PF14322">
    <property type="entry name" value="SusD-like_3"/>
    <property type="match status" value="1"/>
</dbReference>
<dbReference type="OrthoDB" id="630434at2"/>
<evidence type="ECO:0000256" key="5">
    <source>
        <dbReference type="ARBA" id="ARBA00023237"/>
    </source>
</evidence>
<evidence type="ECO:0000313" key="8">
    <source>
        <dbReference type="EMBL" id="AZA87198.1"/>
    </source>
</evidence>
<proteinExistence type="inferred from homology"/>
<dbReference type="EMBL" id="CP033915">
    <property type="protein sequence ID" value="AZA87198.1"/>
    <property type="molecule type" value="Genomic_DNA"/>
</dbReference>
<protein>
    <submittedName>
        <fullName evidence="8">RagB/SusD family nutrient uptake outer membrane protein</fullName>
    </submittedName>
</protein>
<dbReference type="KEGG" id="csha:EG350_18485"/>
<reference evidence="10 11" key="1">
    <citation type="submission" date="2018-11" db="EMBL/GenBank/DDBJ databases">
        <title>Proposal to divide the Flavobacteriaceae and reorganize its genera based on Amino Acid Identity values calculated from whole genome sequences.</title>
        <authorList>
            <person name="Nicholson A.C."/>
            <person name="Gulvik C.A."/>
            <person name="Whitney A.M."/>
            <person name="Humrighouse B.W."/>
            <person name="Bell M."/>
            <person name="Holmes B."/>
            <person name="Steigerwalt A.G."/>
            <person name="Villarma A."/>
            <person name="Sheth M."/>
            <person name="Batra D."/>
            <person name="Pryor J."/>
            <person name="Bernardet J.-F."/>
            <person name="Hugo C."/>
            <person name="Kampfer P."/>
            <person name="Newman J."/>
            <person name="McQuiston J.R."/>
        </authorList>
    </citation>
    <scope>NUCLEOTIDE SEQUENCE [LARGE SCALE GENOMIC DNA]</scope>
    <source>
        <strain evidence="8 10">G0207</strain>
        <strain evidence="9 11">H5143</strain>
    </source>
</reference>
<comment type="similarity">
    <text evidence="2">Belongs to the SusD family.</text>
</comment>
<evidence type="ECO:0000313" key="9">
    <source>
        <dbReference type="EMBL" id="AZA95697.1"/>
    </source>
</evidence>
<evidence type="ECO:0000313" key="11">
    <source>
        <dbReference type="Proteomes" id="UP000281741"/>
    </source>
</evidence>
<dbReference type="Pfam" id="PF07980">
    <property type="entry name" value="SusD_RagB"/>
    <property type="match status" value="1"/>
</dbReference>
<keyword evidence="3" id="KW-0732">Signal</keyword>
<evidence type="ECO:0000256" key="2">
    <source>
        <dbReference type="ARBA" id="ARBA00006275"/>
    </source>
</evidence>
<dbReference type="RefSeq" id="WP_123852771.1">
    <property type="nucleotide sequence ID" value="NZ_CP033912.1"/>
</dbReference>
<dbReference type="InterPro" id="IPR012944">
    <property type="entry name" value="SusD_RagB_dom"/>
</dbReference>
<dbReference type="InterPro" id="IPR033985">
    <property type="entry name" value="SusD-like_N"/>
</dbReference>
<evidence type="ECO:0000256" key="1">
    <source>
        <dbReference type="ARBA" id="ARBA00004442"/>
    </source>
</evidence>
<name>A0A3G6MTH1_9FLAO</name>
<dbReference type="InterPro" id="IPR011990">
    <property type="entry name" value="TPR-like_helical_dom_sf"/>
</dbReference>
<keyword evidence="5" id="KW-0998">Cell outer membrane</keyword>
<dbReference type="GO" id="GO:0009279">
    <property type="term" value="C:cell outer membrane"/>
    <property type="evidence" value="ECO:0007669"/>
    <property type="project" value="UniProtKB-SubCell"/>
</dbReference>
<gene>
    <name evidence="8" type="ORF">EG349_10560</name>
    <name evidence="9" type="ORF">EG353_09015</name>
</gene>
<dbReference type="Proteomes" id="UP000281741">
    <property type="component" value="Chromosome"/>
</dbReference>
<dbReference type="PROSITE" id="PS51257">
    <property type="entry name" value="PROKAR_LIPOPROTEIN"/>
    <property type="match status" value="1"/>
</dbReference>
<evidence type="ECO:0000259" key="7">
    <source>
        <dbReference type="Pfam" id="PF14322"/>
    </source>
</evidence>
<dbReference type="Gene3D" id="1.25.40.390">
    <property type="match status" value="1"/>
</dbReference>
<feature type="domain" description="SusD-like N-terminal" evidence="7">
    <location>
        <begin position="40"/>
        <end position="203"/>
    </location>
</feature>
<keyword evidence="4" id="KW-0472">Membrane</keyword>
<evidence type="ECO:0000256" key="4">
    <source>
        <dbReference type="ARBA" id="ARBA00023136"/>
    </source>
</evidence>
<dbReference type="SUPFAM" id="SSF48452">
    <property type="entry name" value="TPR-like"/>
    <property type="match status" value="1"/>
</dbReference>
<dbReference type="AlphaFoldDB" id="A0A3G6MTH1"/>
<evidence type="ECO:0000313" key="10">
    <source>
        <dbReference type="Proteomes" id="UP000274073"/>
    </source>
</evidence>
<accession>A0A3G6MTH1</accession>
<dbReference type="EMBL" id="CP033912">
    <property type="protein sequence ID" value="AZA95697.1"/>
    <property type="molecule type" value="Genomic_DNA"/>
</dbReference>
<dbReference type="Proteomes" id="UP000274073">
    <property type="component" value="Chromosome"/>
</dbReference>
<comment type="subcellular location">
    <subcellularLocation>
        <location evidence="1">Cell outer membrane</location>
    </subcellularLocation>
</comment>
<keyword evidence="11" id="KW-1185">Reference proteome</keyword>
<organism evidence="8 10">
    <name type="scientific">Chryseobacterium shandongense</name>
    <dbReference type="NCBI Taxonomy" id="1493872"/>
    <lineage>
        <taxon>Bacteria</taxon>
        <taxon>Pseudomonadati</taxon>
        <taxon>Bacteroidota</taxon>
        <taxon>Flavobacteriia</taxon>
        <taxon>Flavobacteriales</taxon>
        <taxon>Weeksellaceae</taxon>
        <taxon>Chryseobacterium group</taxon>
        <taxon>Chryseobacterium</taxon>
    </lineage>
</organism>
<evidence type="ECO:0000259" key="6">
    <source>
        <dbReference type="Pfam" id="PF07980"/>
    </source>
</evidence>
<evidence type="ECO:0000256" key="3">
    <source>
        <dbReference type="ARBA" id="ARBA00022729"/>
    </source>
</evidence>
<sequence>MKKILYIAIAVFGLTTTSCSEDLMETYAPGALTEEVALQTVDDVQLLLNTVYAGLTSRTQSEFVSIFTDEVGIGFANGGQGVNDDYVFFLTPQSTGPAAIWANNYVTLARINRVLLNVDKIVPADATEKARLDKIKAEALTLRAYCHLTILSYFTTNMKDTSALAGILSNKIFVADDNDYPRNTNGEFYSLIQSDLTNAITLYNSLPPAQSLFSNIYASKVLAQGLKARAYAYAGDYTNAETWADTVINTSGLSLSTYANYPSVFLTESNPTSVEVIFKLKRTTAQNAQASNLHNAWYNGNPTTAGAPYYEISRALFNKLATNDTRYRTMVSPVSVIDPNYASSANVRDSDRLLINKHGGTLSGTTTWAQTATNGNNNDIKIMRLAEMYMIKAEARTAAGDLTGAATAVKSLLDRRYNAVQPLPSYANATAAWKGILDERRKEFAFEGYRFIDIKRLGTLANSGIDRDPADYQSATANYPGGNPANLPLTSYKWALPIPASETNVNSAVQQNPGY</sequence>